<accession>A0A8J4QUZ9</accession>
<name>A0A8J4QUZ9_9ROSI</name>
<sequence length="366" mass="39851">MLVTRRKNSVQSGRARSASKENQGNDVSSQGNIVFRGINKEGKEAEVMAKSPQADFPHSNQGHSRGRSDLSEQSVAVEELSHMESRQEASGSGMVIMSSQSEGMRGSQVPIPRAKKVWALRVQNLLNVNTLQLTPKLHPSFYLLPMSIEASFQGRNSLTRPGWAIWHQGKPITVSNELILQIRVAPTEKLSWCDEGLGKAWKKIFSITPSSIKTGLLPLDHPAWGKEVGGFQGSGNSSYGESPNAKASADSSSCEEMQHANLLQGGCSGNPEIYDGLEIRMEEFQGPLKENGMEYGGAATMNPSQVEVPIEDADISLLALTKQEIHATMKILAGKDSQHHNEACDVNKNEETFCRQVDTNLAILAA</sequence>
<feature type="region of interest" description="Disordered" evidence="1">
    <location>
        <begin position="1"/>
        <end position="93"/>
    </location>
</feature>
<feature type="compositionally biased region" description="Polar residues" evidence="1">
    <location>
        <begin position="9"/>
        <end position="32"/>
    </location>
</feature>
<proteinExistence type="predicted"/>
<dbReference type="EMBL" id="JRKL02003105">
    <property type="protein sequence ID" value="KAF3956390.1"/>
    <property type="molecule type" value="Genomic_DNA"/>
</dbReference>
<dbReference type="AlphaFoldDB" id="A0A8J4QUZ9"/>
<keyword evidence="3" id="KW-1185">Reference proteome</keyword>
<protein>
    <submittedName>
        <fullName evidence="2">Uncharacterized protein</fullName>
    </submittedName>
</protein>
<gene>
    <name evidence="2" type="ORF">CMV_018479</name>
</gene>
<dbReference type="Proteomes" id="UP000737018">
    <property type="component" value="Unassembled WGS sequence"/>
</dbReference>
<evidence type="ECO:0000256" key="1">
    <source>
        <dbReference type="SAM" id="MobiDB-lite"/>
    </source>
</evidence>
<comment type="caution">
    <text evidence="2">The sequence shown here is derived from an EMBL/GenBank/DDBJ whole genome shotgun (WGS) entry which is preliminary data.</text>
</comment>
<evidence type="ECO:0000313" key="2">
    <source>
        <dbReference type="EMBL" id="KAF3956390.1"/>
    </source>
</evidence>
<feature type="compositionally biased region" description="Basic and acidic residues" evidence="1">
    <location>
        <begin position="38"/>
        <end position="47"/>
    </location>
</feature>
<organism evidence="2 3">
    <name type="scientific">Castanea mollissima</name>
    <name type="common">Chinese chestnut</name>
    <dbReference type="NCBI Taxonomy" id="60419"/>
    <lineage>
        <taxon>Eukaryota</taxon>
        <taxon>Viridiplantae</taxon>
        <taxon>Streptophyta</taxon>
        <taxon>Embryophyta</taxon>
        <taxon>Tracheophyta</taxon>
        <taxon>Spermatophyta</taxon>
        <taxon>Magnoliopsida</taxon>
        <taxon>eudicotyledons</taxon>
        <taxon>Gunneridae</taxon>
        <taxon>Pentapetalae</taxon>
        <taxon>rosids</taxon>
        <taxon>fabids</taxon>
        <taxon>Fagales</taxon>
        <taxon>Fagaceae</taxon>
        <taxon>Castanea</taxon>
    </lineage>
</organism>
<evidence type="ECO:0000313" key="3">
    <source>
        <dbReference type="Proteomes" id="UP000737018"/>
    </source>
</evidence>
<reference evidence="2" key="1">
    <citation type="submission" date="2020-03" db="EMBL/GenBank/DDBJ databases">
        <title>Castanea mollissima Vanexum genome sequencing.</title>
        <authorList>
            <person name="Staton M."/>
        </authorList>
    </citation>
    <scope>NUCLEOTIDE SEQUENCE</scope>
    <source>
        <tissue evidence="2">Leaf</tissue>
    </source>
</reference>
<feature type="region of interest" description="Disordered" evidence="1">
    <location>
        <begin position="232"/>
        <end position="253"/>
    </location>
</feature>